<dbReference type="EMBL" id="KV744874">
    <property type="protein sequence ID" value="OCK82940.1"/>
    <property type="molecule type" value="Genomic_DNA"/>
</dbReference>
<reference evidence="2 3" key="1">
    <citation type="journal article" date="2016" name="Nat. Commun.">
        <title>Ectomycorrhizal ecology is imprinted in the genome of the dominant symbiotic fungus Cenococcum geophilum.</title>
        <authorList>
            <consortium name="DOE Joint Genome Institute"/>
            <person name="Peter M."/>
            <person name="Kohler A."/>
            <person name="Ohm R.A."/>
            <person name="Kuo A."/>
            <person name="Krutzmann J."/>
            <person name="Morin E."/>
            <person name="Arend M."/>
            <person name="Barry K.W."/>
            <person name="Binder M."/>
            <person name="Choi C."/>
            <person name="Clum A."/>
            <person name="Copeland A."/>
            <person name="Grisel N."/>
            <person name="Haridas S."/>
            <person name="Kipfer T."/>
            <person name="LaButti K."/>
            <person name="Lindquist E."/>
            <person name="Lipzen A."/>
            <person name="Maire R."/>
            <person name="Meier B."/>
            <person name="Mihaltcheva S."/>
            <person name="Molinier V."/>
            <person name="Murat C."/>
            <person name="Poggeler S."/>
            <person name="Quandt C.A."/>
            <person name="Sperisen C."/>
            <person name="Tritt A."/>
            <person name="Tisserant E."/>
            <person name="Crous P.W."/>
            <person name="Henrissat B."/>
            <person name="Nehls U."/>
            <person name="Egli S."/>
            <person name="Spatafora J.W."/>
            <person name="Grigoriev I.V."/>
            <person name="Martin F.M."/>
        </authorList>
    </citation>
    <scope>NUCLEOTIDE SEQUENCE [LARGE SCALE GENOMIC DNA]</scope>
    <source>
        <strain evidence="2 3">CBS 459.81</strain>
    </source>
</reference>
<name>A0A8E2JHL1_9PEZI</name>
<dbReference type="Proteomes" id="UP000250266">
    <property type="component" value="Unassembled WGS sequence"/>
</dbReference>
<gene>
    <name evidence="2" type="ORF">K432DRAFT_379966</name>
</gene>
<evidence type="ECO:0000313" key="2">
    <source>
        <dbReference type="EMBL" id="OCK82940.1"/>
    </source>
</evidence>
<feature type="compositionally biased region" description="Polar residues" evidence="1">
    <location>
        <begin position="58"/>
        <end position="71"/>
    </location>
</feature>
<sequence length="159" mass="17244">MDLSPRWPHETSNIPVGLAAGKTHTGYACGNRAPVRGPLSLPHNFGDRNPASCHKHQNQQTPTPSSLQSPILQRKDSRAPAPQHSGTSSWLQSFGAVGCILYYPRPSHRSTSRCQKNPALPYQSSSTTTPSPCSRLEYSITYLSAASVSSYNLHTAISM</sequence>
<organism evidence="2 3">
    <name type="scientific">Lepidopterella palustris CBS 459.81</name>
    <dbReference type="NCBI Taxonomy" id="1314670"/>
    <lineage>
        <taxon>Eukaryota</taxon>
        <taxon>Fungi</taxon>
        <taxon>Dikarya</taxon>
        <taxon>Ascomycota</taxon>
        <taxon>Pezizomycotina</taxon>
        <taxon>Dothideomycetes</taxon>
        <taxon>Pleosporomycetidae</taxon>
        <taxon>Mytilinidiales</taxon>
        <taxon>Argynnaceae</taxon>
        <taxon>Lepidopterella</taxon>
    </lineage>
</organism>
<proteinExistence type="predicted"/>
<accession>A0A8E2JHL1</accession>
<evidence type="ECO:0000256" key="1">
    <source>
        <dbReference type="SAM" id="MobiDB-lite"/>
    </source>
</evidence>
<protein>
    <submittedName>
        <fullName evidence="2">Uncharacterized protein</fullName>
    </submittedName>
</protein>
<feature type="region of interest" description="Disordered" evidence="1">
    <location>
        <begin position="109"/>
        <end position="129"/>
    </location>
</feature>
<keyword evidence="3" id="KW-1185">Reference proteome</keyword>
<dbReference type="AlphaFoldDB" id="A0A8E2JHL1"/>
<evidence type="ECO:0000313" key="3">
    <source>
        <dbReference type="Proteomes" id="UP000250266"/>
    </source>
</evidence>
<feature type="region of interest" description="Disordered" evidence="1">
    <location>
        <begin position="1"/>
        <end position="21"/>
    </location>
</feature>
<feature type="region of interest" description="Disordered" evidence="1">
    <location>
        <begin position="38"/>
        <end position="88"/>
    </location>
</feature>